<evidence type="ECO:0000313" key="2">
    <source>
        <dbReference type="EMBL" id="ALG69898.1"/>
    </source>
</evidence>
<dbReference type="InterPro" id="IPR002586">
    <property type="entry name" value="CobQ/CobB/MinD/ParA_Nub-bd_dom"/>
</dbReference>
<dbReference type="SUPFAM" id="SSF52540">
    <property type="entry name" value="P-loop containing nucleoside triphosphate hydrolases"/>
    <property type="match status" value="1"/>
</dbReference>
<dbReference type="RefSeq" id="WP_045581731.1">
    <property type="nucleotide sequence ID" value="NZ_CP012401.1"/>
</dbReference>
<dbReference type="EMBL" id="CP012401">
    <property type="protein sequence ID" value="ALG69898.1"/>
    <property type="molecule type" value="Genomic_DNA"/>
</dbReference>
<evidence type="ECO:0000313" key="3">
    <source>
        <dbReference type="Proteomes" id="UP000069935"/>
    </source>
</evidence>
<accession>A0AAC8VUN8</accession>
<sequence>MLTILVANIKGGCGKTTVATHLAAASAAAGLPTVLADVDRQRSSLGWLERRPDKAPVLVGLDWGKDFTDTPRGTKRLVIDAPAALKTKQIEDLVKMADVVVLPVLPGAFDEQATQRFLSKLDELKRIARKKTMVAVVGNRMRARTKAADRLDVFLGGIGHQVVTRLRDSQIYADAAATGLSLFDMPGKRAAEHRGDWQPLLTYIDGV</sequence>
<evidence type="ECO:0000259" key="1">
    <source>
        <dbReference type="Pfam" id="PF01656"/>
    </source>
</evidence>
<dbReference type="Pfam" id="PF01656">
    <property type="entry name" value="CbiA"/>
    <property type="match status" value="1"/>
</dbReference>
<keyword evidence="3" id="KW-1185">Reference proteome</keyword>
<dbReference type="Gene3D" id="3.40.50.300">
    <property type="entry name" value="P-loop containing nucleotide triphosphate hydrolases"/>
    <property type="match status" value="1"/>
</dbReference>
<proteinExistence type="predicted"/>
<reference evidence="3" key="1">
    <citation type="submission" date="2015-08" db="EMBL/GenBank/DDBJ databases">
        <title>Complete Genome Sequence of Azospirillum thiophilum BV-S.</title>
        <authorList>
            <person name="Fomenkov A."/>
            <person name="Vincze T."/>
            <person name="Grabovich M."/>
            <person name="Dubinina G."/>
            <person name="Orlova M."/>
            <person name="Belousova E."/>
            <person name="Roberts R.J."/>
        </authorList>
    </citation>
    <scope>NUCLEOTIDE SEQUENCE [LARGE SCALE GENOMIC DNA]</scope>
    <source>
        <strain evidence="3">BV-S</strain>
    </source>
</reference>
<dbReference type="CDD" id="cd02042">
    <property type="entry name" value="ParAB_family"/>
    <property type="match status" value="1"/>
</dbReference>
<dbReference type="PIRSF" id="PIRSF009320">
    <property type="entry name" value="Nuc_binding_HP_1000"/>
    <property type="match status" value="1"/>
</dbReference>
<reference evidence="2 3" key="2">
    <citation type="journal article" date="2016" name="Genome Announc.">
        <title>Complete Genome Sequence of a Strain of Azospirillum thiophilum Isolated from a Sulfide Spring.</title>
        <authorList>
            <person name="Fomenkov A."/>
            <person name="Vincze T."/>
            <person name="Grabovich M."/>
            <person name="Anton B.P."/>
            <person name="Dubinina G."/>
            <person name="Orlova M."/>
            <person name="Belousova E."/>
            <person name="Roberts R.J."/>
        </authorList>
    </citation>
    <scope>NUCLEOTIDE SEQUENCE [LARGE SCALE GENOMIC DNA]</scope>
    <source>
        <strain evidence="2 3">BV-S</strain>
    </source>
</reference>
<dbReference type="KEGG" id="ati:AL072_02000"/>
<name>A0AAC8VUN8_9PROT</name>
<organism evidence="2 3">
    <name type="scientific">Azospirillum thiophilum</name>
    <dbReference type="NCBI Taxonomy" id="528244"/>
    <lineage>
        <taxon>Bacteria</taxon>
        <taxon>Pseudomonadati</taxon>
        <taxon>Pseudomonadota</taxon>
        <taxon>Alphaproteobacteria</taxon>
        <taxon>Rhodospirillales</taxon>
        <taxon>Azospirillaceae</taxon>
        <taxon>Azospirillum</taxon>
    </lineage>
</organism>
<dbReference type="AlphaFoldDB" id="A0AAC8VUN8"/>
<protein>
    <submittedName>
        <fullName evidence="2">Chromosome partitioning protein ParA</fullName>
    </submittedName>
</protein>
<dbReference type="PANTHER" id="PTHR13696">
    <property type="entry name" value="P-LOOP CONTAINING NUCLEOSIDE TRIPHOSPHATE HYDROLASE"/>
    <property type="match status" value="1"/>
</dbReference>
<feature type="domain" description="CobQ/CobB/MinD/ParA nucleotide binding" evidence="1">
    <location>
        <begin position="4"/>
        <end position="145"/>
    </location>
</feature>
<dbReference type="InterPro" id="IPR027417">
    <property type="entry name" value="P-loop_NTPase"/>
</dbReference>
<dbReference type="PANTHER" id="PTHR13696:SF96">
    <property type="entry name" value="COBQ_COBB_MIND_PARA NUCLEOTIDE BINDING DOMAIN-CONTAINING PROTEIN"/>
    <property type="match status" value="1"/>
</dbReference>
<dbReference type="Proteomes" id="UP000069935">
    <property type="component" value="Chromosome 1"/>
</dbReference>
<gene>
    <name evidence="2" type="ORF">AL072_02000</name>
</gene>
<dbReference type="InterPro" id="IPR050678">
    <property type="entry name" value="DNA_Partitioning_ATPase"/>
</dbReference>